<reference evidence="1" key="1">
    <citation type="submission" date="2018-08" db="EMBL/GenBank/DDBJ databases">
        <title>Identification of Burkholderia cepacia strains that express a Burkholderia pseudomallei-like capsular polysaccharide.</title>
        <authorList>
            <person name="Burtnick M.N."/>
            <person name="Vongsouvath M."/>
            <person name="Newton P."/>
            <person name="Wuthiekanun V."/>
            <person name="Limmathurotsakul D."/>
            <person name="Brett P.J."/>
            <person name="Chantratita N."/>
            <person name="Dance D.A."/>
        </authorList>
    </citation>
    <scope>NUCLEOTIDE SEQUENCE</scope>
    <source>
        <strain evidence="1">SBXCC001</strain>
    </source>
</reference>
<gene>
    <name evidence="1" type="ORF">C7S16_2973</name>
</gene>
<dbReference type="AlphaFoldDB" id="A0AAW9CY59"/>
<comment type="caution">
    <text evidence="1">The sequence shown here is derived from an EMBL/GenBank/DDBJ whole genome shotgun (WGS) entry which is preliminary data.</text>
</comment>
<proteinExistence type="predicted"/>
<dbReference type="EMBL" id="QXCT01000002">
    <property type="protein sequence ID" value="MDW9255818.1"/>
    <property type="molecule type" value="Genomic_DNA"/>
</dbReference>
<evidence type="ECO:0000313" key="2">
    <source>
        <dbReference type="Proteomes" id="UP001272137"/>
    </source>
</evidence>
<sequence length="75" mass="8288">MRIAADQIVADRLSYARGRVRSVSGKCVSISRGIARPHAKDRTKRARRRGRLRAKALPFQCADAIARRTGWLGAG</sequence>
<dbReference type="Proteomes" id="UP001272137">
    <property type="component" value="Unassembled WGS sequence"/>
</dbReference>
<evidence type="ECO:0000313" key="1">
    <source>
        <dbReference type="EMBL" id="MDW9255818.1"/>
    </source>
</evidence>
<accession>A0AAW9CY59</accession>
<organism evidence="1 2">
    <name type="scientific">Burkholderia thailandensis</name>
    <dbReference type="NCBI Taxonomy" id="57975"/>
    <lineage>
        <taxon>Bacteria</taxon>
        <taxon>Pseudomonadati</taxon>
        <taxon>Pseudomonadota</taxon>
        <taxon>Betaproteobacteria</taxon>
        <taxon>Burkholderiales</taxon>
        <taxon>Burkholderiaceae</taxon>
        <taxon>Burkholderia</taxon>
        <taxon>pseudomallei group</taxon>
    </lineage>
</organism>
<name>A0AAW9CY59_BURTH</name>
<protein>
    <submittedName>
        <fullName evidence="1">Carboxymuconolactone decarboxylase family protein</fullName>
    </submittedName>
</protein>